<dbReference type="Pfam" id="PF17100">
    <property type="entry name" value="NACHT_N"/>
    <property type="match status" value="1"/>
</dbReference>
<dbReference type="InterPro" id="IPR056884">
    <property type="entry name" value="NPHP3-like_N"/>
</dbReference>
<gene>
    <name evidence="6" type="ORF">CDV31_013754</name>
</gene>
<dbReference type="Proteomes" id="UP000288429">
    <property type="component" value="Unassembled WGS sequence"/>
</dbReference>
<dbReference type="InterPro" id="IPR027417">
    <property type="entry name" value="P-loop_NTPase"/>
</dbReference>
<evidence type="ECO:0000256" key="3">
    <source>
        <dbReference type="SAM" id="MobiDB-lite"/>
    </source>
</evidence>
<feature type="non-terminal residue" evidence="6">
    <location>
        <position position="1296"/>
    </location>
</feature>
<dbReference type="InterPro" id="IPR031359">
    <property type="entry name" value="NACHT_N"/>
</dbReference>
<dbReference type="PANTHER" id="PTHR10039">
    <property type="entry name" value="AMELOGENIN"/>
    <property type="match status" value="1"/>
</dbReference>
<organism evidence="6 7">
    <name type="scientific">Fusarium ambrosium</name>
    <dbReference type="NCBI Taxonomy" id="131363"/>
    <lineage>
        <taxon>Eukaryota</taxon>
        <taxon>Fungi</taxon>
        <taxon>Dikarya</taxon>
        <taxon>Ascomycota</taxon>
        <taxon>Pezizomycotina</taxon>
        <taxon>Sordariomycetes</taxon>
        <taxon>Hypocreomycetidae</taxon>
        <taxon>Hypocreales</taxon>
        <taxon>Nectriaceae</taxon>
        <taxon>Fusarium</taxon>
        <taxon>Fusarium solani species complex</taxon>
    </lineage>
</organism>
<feature type="repeat" description="ANK" evidence="2">
    <location>
        <begin position="1003"/>
        <end position="1036"/>
    </location>
</feature>
<reference evidence="6 7" key="1">
    <citation type="submission" date="2017-06" db="EMBL/GenBank/DDBJ databases">
        <title>Cmopartive genomic analysis of Ambrosia Fusariam Clade fungi.</title>
        <authorList>
            <person name="Stajich J.E."/>
            <person name="Carrillo J."/>
            <person name="Kijimoto T."/>
            <person name="Eskalen A."/>
            <person name="O'Donnell K."/>
            <person name="Kasson M."/>
        </authorList>
    </citation>
    <scope>NUCLEOTIDE SEQUENCE [LARGE SCALE GENOMIC DNA]</scope>
    <source>
        <strain evidence="6 7">NRRL 20438</strain>
    </source>
</reference>
<evidence type="ECO:0000259" key="4">
    <source>
        <dbReference type="Pfam" id="PF17100"/>
    </source>
</evidence>
<name>A0A428T158_9HYPO</name>
<dbReference type="InterPro" id="IPR002110">
    <property type="entry name" value="Ankyrin_rpt"/>
</dbReference>
<keyword evidence="1" id="KW-0677">Repeat</keyword>
<dbReference type="EMBL" id="NIZV01000290">
    <property type="protein sequence ID" value="RSL95783.1"/>
    <property type="molecule type" value="Genomic_DNA"/>
</dbReference>
<dbReference type="SUPFAM" id="SSF48403">
    <property type="entry name" value="Ankyrin repeat"/>
    <property type="match status" value="1"/>
</dbReference>
<evidence type="ECO:0000313" key="6">
    <source>
        <dbReference type="EMBL" id="RSL95783.1"/>
    </source>
</evidence>
<evidence type="ECO:0000256" key="2">
    <source>
        <dbReference type="PROSITE-ProRule" id="PRU00023"/>
    </source>
</evidence>
<keyword evidence="2" id="KW-0040">ANK repeat</keyword>
<dbReference type="Gene3D" id="1.25.40.20">
    <property type="entry name" value="Ankyrin repeat-containing domain"/>
    <property type="match status" value="2"/>
</dbReference>
<sequence>MADNRPRDKPITTLFRFGYPEETPIDAALFRPLKAQENDWLQMSDDVLTATFVALTCLCHELESLPQAPAEKSSFLKRLSKRISRNKNSDPLARYPALVNNQTKWLILVDELLRIPSTHDDIDKRLRKKRALVEECKKQVLELRQQFPDLLFPDSVLSIKQPRRDAEPTSARNNKLGDGHMSASLQDDNNQDAVPQMEGIDGNATTGPEVPPDRPVEDHVLFEDLWQAAFEGLRNRDEDLVVDYEDHINNHALGRNGGALALRSPDSVRTVVNELVDYRQKKQWQFNAFGQKVAGREQVENLLKFVVWSQEIVKAAVSAQPHLALAWTAVSIFFPLIQDQLSKHAVMLDGFNMVSRIQVFWHILDLYTNILEYQARVVRHLSRSLHHRGKENVLDGPDWKQMADGIKTSHEGCQALLPGLQHQEIKEKWEATLREISESRKLLLDICGLLQQQKEQTQRQFEDEKEAKLLQLLPSNYSDGKDFNPKRVDDTCRWFLNDPDFLSWRSKKESSLLWLSASPGCGKSVLARCLIDEQELVTSQLTSTVCYFFFKSGIEERTHDTDALSAMLHQVLTLDMSYKLIEFVLPAYKDCGADLRNNFKRLWETLLDCATSPESGQIICVFDALDECEQKSRGRLLTEIKSFLQLHSSGQLLRSSAVLKFLITSRQIDTIEVPLSMLDVSDRFVHISGEDKTDDVAKDVRLYVEASLGVIAVPLRPGERHDIASLLLGKGAHTYLWLQTIFSEIEQNPAQYGRVVDIKNLIERTPSDLYEVYEKNLNNCAEAEDTRKLLELVLAATRPLTLDEANILLSMSKSAIKYTSHASVARDGWAQDRFSTFVRDTGGLLVVVSDERLHLIHETVRDFLLAGDSKGRWQGQFSLTASHGALRNICVDYLLLDEFQQEMTADQIIDDWYPLYQYAADNWLRHHAQGGSTPKDSLLSIKRLCDEAVPQSKTWMEMYGGANSLNIRGTHFLNVASFLGLGEVIDAILSTEAGSSVNWSDSDGWTPLLCASAVGEYEVVEKLLAKQDIDVNHQNQVGQTAQMLVATFGHGFIMDMLLLTRGIATNAKDCGQQWTALMYAVDAGDSTMVEKLLAAPGGIDVTLTDAHGETALQHALSKGNEAVIGLLSATETIGTGAKEAPDRLRPAPTESRQDGAKRGSSSKDKTKVSKGGPTHKSPSASLALAPWLQKKDKISDLQVAGSSQSACLPRASIAGSRKDTQRKADGVHDEVESIAMELYGAMEKTNRGNLYFVPIDALHRIITPDRVRSVLSSIKTILVDIEDLTRQICGNSVPKP</sequence>
<feature type="compositionally biased region" description="Basic and acidic residues" evidence="3">
    <location>
        <begin position="1139"/>
        <end position="1167"/>
    </location>
</feature>
<keyword evidence="7" id="KW-1185">Reference proteome</keyword>
<accession>A0A428T158</accession>
<evidence type="ECO:0000256" key="1">
    <source>
        <dbReference type="ARBA" id="ARBA00022737"/>
    </source>
</evidence>
<evidence type="ECO:0000313" key="7">
    <source>
        <dbReference type="Proteomes" id="UP000288429"/>
    </source>
</evidence>
<dbReference type="Pfam" id="PF12796">
    <property type="entry name" value="Ank_2"/>
    <property type="match status" value="1"/>
</dbReference>
<feature type="region of interest" description="Disordered" evidence="3">
    <location>
        <begin position="161"/>
        <end position="191"/>
    </location>
</feature>
<feature type="domain" description="Nephrocystin 3-like N-terminal" evidence="5">
    <location>
        <begin position="490"/>
        <end position="666"/>
    </location>
</feature>
<dbReference type="SMART" id="SM00248">
    <property type="entry name" value="ANK"/>
    <property type="match status" value="3"/>
</dbReference>
<feature type="domain" description="NWD NACHT-NTPase N-terminal" evidence="4">
    <location>
        <begin position="223"/>
        <end position="362"/>
    </location>
</feature>
<comment type="caution">
    <text evidence="6">The sequence shown here is derived from an EMBL/GenBank/DDBJ whole genome shotgun (WGS) entry which is preliminary data.</text>
</comment>
<dbReference type="InterPro" id="IPR036770">
    <property type="entry name" value="Ankyrin_rpt-contain_sf"/>
</dbReference>
<evidence type="ECO:0000259" key="5">
    <source>
        <dbReference type="Pfam" id="PF24883"/>
    </source>
</evidence>
<dbReference type="PROSITE" id="PS50088">
    <property type="entry name" value="ANK_REPEAT"/>
    <property type="match status" value="1"/>
</dbReference>
<protein>
    <submittedName>
        <fullName evidence="6">Uncharacterized protein</fullName>
    </submittedName>
</protein>
<dbReference type="Pfam" id="PF24883">
    <property type="entry name" value="NPHP3_N"/>
    <property type="match status" value="1"/>
</dbReference>
<dbReference type="Gene3D" id="3.40.50.300">
    <property type="entry name" value="P-loop containing nucleotide triphosphate hydrolases"/>
    <property type="match status" value="1"/>
</dbReference>
<dbReference type="PANTHER" id="PTHR10039:SF17">
    <property type="entry name" value="FUNGAL STAND N-TERMINAL GOODBYE DOMAIN-CONTAINING PROTEIN-RELATED"/>
    <property type="match status" value="1"/>
</dbReference>
<proteinExistence type="predicted"/>
<feature type="region of interest" description="Disordered" evidence="3">
    <location>
        <begin position="1135"/>
        <end position="1183"/>
    </location>
</feature>